<dbReference type="Gene3D" id="3.30.70.920">
    <property type="match status" value="1"/>
</dbReference>
<dbReference type="SMART" id="SM00344">
    <property type="entry name" value="HTH_ASNC"/>
    <property type="match status" value="2"/>
</dbReference>
<dbReference type="PROSITE" id="PS50956">
    <property type="entry name" value="HTH_ASNC_2"/>
    <property type="match status" value="1"/>
</dbReference>
<sequence length="330" mass="34684">MDSVIRDLDLLDRQLVHALQIDGRAPFSRIAAVLGVSDRTVARRYHRLRADGVLRVTGMPDAGSLGLVDWAVRLQCVPGASAEIAAALVERADTSWVGLASGGTEITCITRARGGSAQGSLLLSRLPRTSRITGVTAHCILRMVAGAGGWPGRTAALDARQAEELSRLAAPGAPSRDVRPGTADDRLFAALAKDGRAAVGELAAATGWSESTVRRRIDELRAAGVLYFEIDIDPALYGFTQEAVLWLTVAPGELTAVAEALAGHPEVAYAAAVTGPANMMAVVVVRDADALYDYLATRVGALPGIRGAETTPVTRHVKRSGTLLTPARAR</sequence>
<proteinExistence type="predicted"/>
<evidence type="ECO:0000256" key="3">
    <source>
        <dbReference type="ARBA" id="ARBA00023163"/>
    </source>
</evidence>
<dbReference type="Proteomes" id="UP000664781">
    <property type="component" value="Unassembled WGS sequence"/>
</dbReference>
<dbReference type="SUPFAM" id="SSF54909">
    <property type="entry name" value="Dimeric alpha+beta barrel"/>
    <property type="match status" value="1"/>
</dbReference>
<evidence type="ECO:0000313" key="6">
    <source>
        <dbReference type="Proteomes" id="UP000664781"/>
    </source>
</evidence>
<comment type="caution">
    <text evidence="5">The sequence shown here is derived from an EMBL/GenBank/DDBJ whole genome shotgun (WGS) entry which is preliminary data.</text>
</comment>
<evidence type="ECO:0000256" key="2">
    <source>
        <dbReference type="ARBA" id="ARBA00023125"/>
    </source>
</evidence>
<dbReference type="PANTHER" id="PTHR30154:SF34">
    <property type="entry name" value="TRANSCRIPTIONAL REGULATOR AZLB"/>
    <property type="match status" value="1"/>
</dbReference>
<reference evidence="5" key="1">
    <citation type="submission" date="2021-03" db="EMBL/GenBank/DDBJ databases">
        <title>Streptomyces strains.</title>
        <authorList>
            <person name="Lund M.B."/>
            <person name="Toerring T."/>
        </authorList>
    </citation>
    <scope>NUCLEOTIDE SEQUENCE</scope>
    <source>
        <strain evidence="5">JCM 4242</strain>
    </source>
</reference>
<dbReference type="Gene3D" id="1.10.10.10">
    <property type="entry name" value="Winged helix-like DNA-binding domain superfamily/Winged helix DNA-binding domain"/>
    <property type="match status" value="2"/>
</dbReference>
<dbReference type="SUPFAM" id="SSF46785">
    <property type="entry name" value="Winged helix' DNA-binding domain"/>
    <property type="match status" value="2"/>
</dbReference>
<dbReference type="InterPro" id="IPR036390">
    <property type="entry name" value="WH_DNA-bd_sf"/>
</dbReference>
<evidence type="ECO:0000256" key="1">
    <source>
        <dbReference type="ARBA" id="ARBA00023015"/>
    </source>
</evidence>
<keyword evidence="3" id="KW-0804">Transcription</keyword>
<feature type="domain" description="HTH asnC-type" evidence="4">
    <location>
        <begin position="8"/>
        <end position="68"/>
    </location>
</feature>
<dbReference type="AlphaFoldDB" id="A0A939FKW8"/>
<dbReference type="InterPro" id="IPR000485">
    <property type="entry name" value="AsnC-type_HTH_dom"/>
</dbReference>
<gene>
    <name evidence="5" type="ORF">J1792_09270</name>
</gene>
<dbReference type="RefSeq" id="WP_207246985.1">
    <property type="nucleotide sequence ID" value="NZ_JAFMOF010000001.1"/>
</dbReference>
<dbReference type="GO" id="GO:0043565">
    <property type="term" value="F:sequence-specific DNA binding"/>
    <property type="evidence" value="ECO:0007669"/>
    <property type="project" value="InterPro"/>
</dbReference>
<accession>A0A939FKW8</accession>
<dbReference type="GO" id="GO:0043200">
    <property type="term" value="P:response to amino acid"/>
    <property type="evidence" value="ECO:0007669"/>
    <property type="project" value="TreeGrafter"/>
</dbReference>
<keyword evidence="2" id="KW-0238">DNA-binding</keyword>
<dbReference type="GO" id="GO:0005829">
    <property type="term" value="C:cytosol"/>
    <property type="evidence" value="ECO:0007669"/>
    <property type="project" value="TreeGrafter"/>
</dbReference>
<dbReference type="Pfam" id="PF13404">
    <property type="entry name" value="HTH_AsnC-type"/>
    <property type="match status" value="2"/>
</dbReference>
<dbReference type="InterPro" id="IPR036388">
    <property type="entry name" value="WH-like_DNA-bd_sf"/>
</dbReference>
<evidence type="ECO:0000313" key="5">
    <source>
        <dbReference type="EMBL" id="MBO0652974.1"/>
    </source>
</evidence>
<dbReference type="InterPro" id="IPR019888">
    <property type="entry name" value="Tscrpt_reg_AsnC-like"/>
</dbReference>
<dbReference type="PANTHER" id="PTHR30154">
    <property type="entry name" value="LEUCINE-RESPONSIVE REGULATORY PROTEIN"/>
    <property type="match status" value="1"/>
</dbReference>
<dbReference type="Pfam" id="PF01037">
    <property type="entry name" value="AsnC_trans_reg"/>
    <property type="match status" value="1"/>
</dbReference>
<name>A0A939FKW8_9ACTN</name>
<dbReference type="InterPro" id="IPR011008">
    <property type="entry name" value="Dimeric_a/b-barrel"/>
</dbReference>
<evidence type="ECO:0000259" key="4">
    <source>
        <dbReference type="PROSITE" id="PS50956"/>
    </source>
</evidence>
<keyword evidence="1" id="KW-0805">Transcription regulation</keyword>
<dbReference type="InterPro" id="IPR019887">
    <property type="entry name" value="Tscrpt_reg_AsnC/Lrp_C"/>
</dbReference>
<keyword evidence="6" id="KW-1185">Reference proteome</keyword>
<dbReference type="EMBL" id="JAFMOF010000001">
    <property type="protein sequence ID" value="MBO0652974.1"/>
    <property type="molecule type" value="Genomic_DNA"/>
</dbReference>
<organism evidence="5 6">
    <name type="scientific">Streptomyces triculaminicus</name>
    <dbReference type="NCBI Taxonomy" id="2816232"/>
    <lineage>
        <taxon>Bacteria</taxon>
        <taxon>Bacillati</taxon>
        <taxon>Actinomycetota</taxon>
        <taxon>Actinomycetes</taxon>
        <taxon>Kitasatosporales</taxon>
        <taxon>Streptomycetaceae</taxon>
        <taxon>Streptomyces</taxon>
    </lineage>
</organism>
<protein>
    <submittedName>
        <fullName evidence="5">AsnC family transcriptional regulator</fullName>
    </submittedName>
</protein>
<dbReference type="PRINTS" id="PR00033">
    <property type="entry name" value="HTHASNC"/>
</dbReference>